<evidence type="ECO:0000256" key="6">
    <source>
        <dbReference type="ARBA" id="ARBA00023288"/>
    </source>
</evidence>
<keyword evidence="6" id="KW-0449">Lipoprotein</keyword>
<keyword evidence="5" id="KW-0325">Glycoprotein</keyword>
<protein>
    <submittedName>
        <fullName evidence="10">Variant surface glycoprotein 1125.1105</fullName>
    </submittedName>
</protein>
<keyword evidence="8" id="KW-0732">Signal</keyword>
<feature type="chain" id="PRO_5012000663" evidence="8">
    <location>
        <begin position="27"/>
        <end position="471"/>
    </location>
</feature>
<feature type="domain" description="Trypanosome variant surface glycoprotein A-type N-terminal" evidence="9">
    <location>
        <begin position="37"/>
        <end position="391"/>
    </location>
</feature>
<keyword evidence="3" id="KW-0336">GPI-anchor</keyword>
<proteinExistence type="predicted"/>
<feature type="region of interest" description="Disordered" evidence="7">
    <location>
        <begin position="401"/>
        <end position="451"/>
    </location>
</feature>
<dbReference type="VEuPathDB" id="TriTrypDB:Tb11.v5.0143"/>
<dbReference type="EMBL" id="KX698762">
    <property type="protein sequence ID" value="APD72718.1"/>
    <property type="molecule type" value="Genomic_DNA"/>
</dbReference>
<dbReference type="InterPro" id="IPR001812">
    <property type="entry name" value="Trypano_VSG_A_N_dom"/>
</dbReference>
<feature type="compositionally biased region" description="Basic and acidic residues" evidence="7">
    <location>
        <begin position="419"/>
        <end position="431"/>
    </location>
</feature>
<reference evidence="10" key="1">
    <citation type="submission" date="2016-08" db="EMBL/GenBank/DDBJ databases">
        <title>VSG repertoire of Trypanosoma brucei EATRO 1125.</title>
        <authorList>
            <person name="Cross G.A."/>
        </authorList>
    </citation>
    <scope>NUCLEOTIDE SEQUENCE</scope>
    <source>
        <strain evidence="10">EATRO 1125</strain>
    </source>
</reference>
<dbReference type="GO" id="GO:0042783">
    <property type="term" value="P:symbiont-mediated evasion of host immune response"/>
    <property type="evidence" value="ECO:0007669"/>
    <property type="project" value="InterPro"/>
</dbReference>
<sequence>MISLASRSFPLAMTMIALTIVSKVFADDTAADKATDACTAAVILTTLADELETKITAHDSNLEKIQQALAKAAAASYSAPQTDITKLAGPIYLTLASEAETLTQAIQNQKKILTRALKLTANLSGQEAVVAAVAEIEIADHHYGHANPTSAGTGATAIRLNTLKQKPNADCMAKLNNKVADFKNLLSETALQKIKVFALQAVPKPTDADTAPLVGVAAGGTCTKGTTSKAIAGSTTYACTIGGKLLQADPQTLDAGSDGKFKQAPTSTADSGDIANNNKIAATEILAAAKAVAKGAANFDPQALDSYSSSDTFRKAVGLIYGGILPDKPAPTDTERINQLIKEHYGEPSNFKNKLWGEVDKIKLPETLLGTNAGGTLSNVDTLETAAKLTLQVQLLTEANKGQNAPGVKPKTETQPAAGEDKTEEKKDGDNKTTATECTATEEGKCDKTKCDWNAEKKSAKSRRELLSFPV</sequence>
<dbReference type="GO" id="GO:0098552">
    <property type="term" value="C:side of membrane"/>
    <property type="evidence" value="ECO:0007669"/>
    <property type="project" value="UniProtKB-KW"/>
</dbReference>
<evidence type="ECO:0000259" key="9">
    <source>
        <dbReference type="Pfam" id="PF00913"/>
    </source>
</evidence>
<dbReference type="AlphaFoldDB" id="A0A1J0R4G0"/>
<accession>A0A1J0R4G0</accession>
<evidence type="ECO:0000256" key="4">
    <source>
        <dbReference type="ARBA" id="ARBA00023136"/>
    </source>
</evidence>
<feature type="signal peptide" evidence="8">
    <location>
        <begin position="1"/>
        <end position="26"/>
    </location>
</feature>
<keyword evidence="4" id="KW-0472">Membrane</keyword>
<keyword evidence="2" id="KW-1003">Cell membrane</keyword>
<evidence type="ECO:0000256" key="7">
    <source>
        <dbReference type="SAM" id="MobiDB-lite"/>
    </source>
</evidence>
<evidence type="ECO:0000256" key="8">
    <source>
        <dbReference type="SAM" id="SignalP"/>
    </source>
</evidence>
<evidence type="ECO:0000256" key="1">
    <source>
        <dbReference type="ARBA" id="ARBA00004609"/>
    </source>
</evidence>
<evidence type="ECO:0000256" key="3">
    <source>
        <dbReference type="ARBA" id="ARBA00022622"/>
    </source>
</evidence>
<name>A0A1J0R4G0_9TRYP</name>
<feature type="compositionally biased region" description="Basic and acidic residues" evidence="7">
    <location>
        <begin position="442"/>
        <end position="451"/>
    </location>
</feature>
<dbReference type="Pfam" id="PF00913">
    <property type="entry name" value="Trypan_glycop"/>
    <property type="match status" value="1"/>
</dbReference>
<dbReference type="SUPFAM" id="SSF58087">
    <property type="entry name" value="Variant surface glycoprotein (N-terminal domain)"/>
    <property type="match status" value="1"/>
</dbReference>
<evidence type="ECO:0000313" key="10">
    <source>
        <dbReference type="EMBL" id="APD72718.1"/>
    </source>
</evidence>
<comment type="subcellular location">
    <subcellularLocation>
        <location evidence="1">Cell membrane</location>
        <topology evidence="1">Lipid-anchor</topology>
        <topology evidence="1">GPI-anchor</topology>
    </subcellularLocation>
</comment>
<evidence type="ECO:0000256" key="5">
    <source>
        <dbReference type="ARBA" id="ARBA00023180"/>
    </source>
</evidence>
<evidence type="ECO:0000256" key="2">
    <source>
        <dbReference type="ARBA" id="ARBA00022475"/>
    </source>
</evidence>
<dbReference type="GO" id="GO:0005886">
    <property type="term" value="C:plasma membrane"/>
    <property type="evidence" value="ECO:0007669"/>
    <property type="project" value="UniProtKB-SubCell"/>
</dbReference>
<organism evidence="10">
    <name type="scientific">Trypanosoma brucei</name>
    <dbReference type="NCBI Taxonomy" id="5691"/>
    <lineage>
        <taxon>Eukaryota</taxon>
        <taxon>Discoba</taxon>
        <taxon>Euglenozoa</taxon>
        <taxon>Kinetoplastea</taxon>
        <taxon>Metakinetoplastina</taxon>
        <taxon>Trypanosomatida</taxon>
        <taxon>Trypanosomatidae</taxon>
        <taxon>Trypanosoma</taxon>
    </lineage>
</organism>